<feature type="compositionally biased region" description="Basic and acidic residues" evidence="1">
    <location>
        <begin position="96"/>
        <end position="125"/>
    </location>
</feature>
<comment type="caution">
    <text evidence="2">The sequence shown here is derived from an EMBL/GenBank/DDBJ whole genome shotgun (WGS) entry which is preliminary data.</text>
</comment>
<dbReference type="Proteomes" id="UP000274822">
    <property type="component" value="Unassembled WGS sequence"/>
</dbReference>
<feature type="region of interest" description="Disordered" evidence="1">
    <location>
        <begin position="95"/>
        <end position="125"/>
    </location>
</feature>
<name>A0A433QHJ6_9FUNG</name>
<reference evidence="2 3" key="1">
    <citation type="journal article" date="2018" name="New Phytol.">
        <title>Phylogenomics of Endogonaceae and evolution of mycorrhizas within Mucoromycota.</title>
        <authorList>
            <person name="Chang Y."/>
            <person name="Desiro A."/>
            <person name="Na H."/>
            <person name="Sandor L."/>
            <person name="Lipzen A."/>
            <person name="Clum A."/>
            <person name="Barry K."/>
            <person name="Grigoriev I.V."/>
            <person name="Martin F.M."/>
            <person name="Stajich J.E."/>
            <person name="Smith M.E."/>
            <person name="Bonito G."/>
            <person name="Spatafora J.W."/>
        </authorList>
    </citation>
    <scope>NUCLEOTIDE SEQUENCE [LARGE SCALE GENOMIC DNA]</scope>
    <source>
        <strain evidence="2 3">AD002</strain>
    </source>
</reference>
<dbReference type="GO" id="GO:0005666">
    <property type="term" value="C:RNA polymerase III complex"/>
    <property type="evidence" value="ECO:0007669"/>
    <property type="project" value="TreeGrafter"/>
</dbReference>
<dbReference type="InterPro" id="IPR006886">
    <property type="entry name" value="RNA_pol_III_Rpc5"/>
</dbReference>
<sequence>MIKENNPTAQFMDIDPQDDDAAAVAAAAAEDDDDEVIREIPVFLSQQLAKYLYLLQFPVRNFPFTPGSGPIAARIKPISQLVELDLPLDTRSSMYSEERGKDLAKGTNDKPIRTALDKDDDDSVRVKKKEEEEMLDRQTLSSCLVPNQTNYMVGVIKDNELHLTPVRSTVQLRPSLKYLDKIDEKTKAANKKASDEDNKEERAKKTAEAENKAKAVQISVKSSNPDQLQRKNIYSMAHRMAEEEAWTKLTYYDETVRLQSLTTDLKDLAHHGMHGAILKTYLYHPQTEQANIIFERMFANKKEELRPLTPMEEYVNKISARQA</sequence>
<dbReference type="PANTHER" id="PTHR12069:SF0">
    <property type="entry name" value="DNA-DIRECTED RNA POLYMERASE III SUBUNIT RPC5"/>
    <property type="match status" value="1"/>
</dbReference>
<evidence type="ECO:0000256" key="1">
    <source>
        <dbReference type="SAM" id="MobiDB-lite"/>
    </source>
</evidence>
<dbReference type="PANTHER" id="PTHR12069">
    <property type="entry name" value="DNA-DIRECTED RNA POLYMERASES III 80 KDA POLYPEPTIDE RNA POLYMERASE III SUBUNIT 5"/>
    <property type="match status" value="1"/>
</dbReference>
<evidence type="ECO:0000313" key="2">
    <source>
        <dbReference type="EMBL" id="RUS29318.1"/>
    </source>
</evidence>
<feature type="region of interest" description="Disordered" evidence="1">
    <location>
        <begin position="186"/>
        <end position="210"/>
    </location>
</feature>
<dbReference type="Pfam" id="PF04801">
    <property type="entry name" value="RPC5"/>
    <property type="match status" value="1"/>
</dbReference>
<dbReference type="AlphaFoldDB" id="A0A433QHJ6"/>
<evidence type="ECO:0000313" key="3">
    <source>
        <dbReference type="Proteomes" id="UP000274822"/>
    </source>
</evidence>
<dbReference type="EMBL" id="RBNJ01005305">
    <property type="protein sequence ID" value="RUS29318.1"/>
    <property type="molecule type" value="Genomic_DNA"/>
</dbReference>
<gene>
    <name evidence="2" type="ORF">BC938DRAFT_480798</name>
</gene>
<protein>
    <submittedName>
        <fullName evidence="2">Sin-like protein conserved region-domain-containing protein</fullName>
    </submittedName>
</protein>
<accession>A0A433QHJ6</accession>
<organism evidence="2 3">
    <name type="scientific">Jimgerdemannia flammicorona</name>
    <dbReference type="NCBI Taxonomy" id="994334"/>
    <lineage>
        <taxon>Eukaryota</taxon>
        <taxon>Fungi</taxon>
        <taxon>Fungi incertae sedis</taxon>
        <taxon>Mucoromycota</taxon>
        <taxon>Mucoromycotina</taxon>
        <taxon>Endogonomycetes</taxon>
        <taxon>Endogonales</taxon>
        <taxon>Endogonaceae</taxon>
        <taxon>Jimgerdemannia</taxon>
    </lineage>
</organism>
<proteinExistence type="predicted"/>
<keyword evidence="3" id="KW-1185">Reference proteome</keyword>
<dbReference type="GO" id="GO:0042797">
    <property type="term" value="P:tRNA transcription by RNA polymerase III"/>
    <property type="evidence" value="ECO:0007669"/>
    <property type="project" value="TreeGrafter"/>
</dbReference>